<feature type="chain" id="PRO_5045129061" description="DUF4890 domain-containing protein" evidence="2">
    <location>
        <begin position="21"/>
        <end position="156"/>
    </location>
</feature>
<dbReference type="RefSeq" id="WP_219878200.1">
    <property type="nucleotide sequence ID" value="NZ_JAHYXK010000013.1"/>
</dbReference>
<comment type="caution">
    <text evidence="3">The sequence shown here is derived from an EMBL/GenBank/DDBJ whole genome shotgun (WGS) entry which is preliminary data.</text>
</comment>
<feature type="compositionally biased region" description="Basic and acidic residues" evidence="1">
    <location>
        <begin position="78"/>
        <end position="99"/>
    </location>
</feature>
<evidence type="ECO:0000313" key="4">
    <source>
        <dbReference type="Proteomes" id="UP000813018"/>
    </source>
</evidence>
<evidence type="ECO:0000256" key="2">
    <source>
        <dbReference type="SAM" id="SignalP"/>
    </source>
</evidence>
<keyword evidence="4" id="KW-1185">Reference proteome</keyword>
<dbReference type="EMBL" id="JAHYXK010000013">
    <property type="protein sequence ID" value="MBW7468329.1"/>
    <property type="molecule type" value="Genomic_DNA"/>
</dbReference>
<evidence type="ECO:0000256" key="1">
    <source>
        <dbReference type="SAM" id="MobiDB-lite"/>
    </source>
</evidence>
<feature type="signal peptide" evidence="2">
    <location>
        <begin position="1"/>
        <end position="20"/>
    </location>
</feature>
<gene>
    <name evidence="3" type="ORF">K0O23_14730</name>
</gene>
<accession>A0ABS7CWS8</accession>
<feature type="region of interest" description="Disordered" evidence="1">
    <location>
        <begin position="78"/>
        <end position="106"/>
    </location>
</feature>
<sequence length="156" mass="18185">MKKIIAMLAMGLMITGAAYAQDAPKKDKKQRTEQRGERMQKQKKSPEEMAAKRTEMLTKKYDLNKSQEKKLQALNLRHAQEKHALHANRGEARDHRSARGEMQGSKARYEAELKDILNKKQYAQYEADKAAKHAKHEQKREQRKAQRGGRMQRSER</sequence>
<evidence type="ECO:0000313" key="3">
    <source>
        <dbReference type="EMBL" id="MBW7468329.1"/>
    </source>
</evidence>
<feature type="compositionally biased region" description="Basic and acidic residues" evidence="1">
    <location>
        <begin position="30"/>
        <end position="51"/>
    </location>
</feature>
<proteinExistence type="predicted"/>
<feature type="region of interest" description="Disordered" evidence="1">
    <location>
        <begin position="124"/>
        <end position="156"/>
    </location>
</feature>
<organism evidence="3 4">
    <name type="scientific">Pontibacter aydingkolensis</name>
    <dbReference type="NCBI Taxonomy" id="1911536"/>
    <lineage>
        <taxon>Bacteria</taxon>
        <taxon>Pseudomonadati</taxon>
        <taxon>Bacteroidota</taxon>
        <taxon>Cytophagia</taxon>
        <taxon>Cytophagales</taxon>
        <taxon>Hymenobacteraceae</taxon>
        <taxon>Pontibacter</taxon>
    </lineage>
</organism>
<name>A0ABS7CWS8_9BACT</name>
<protein>
    <recommendedName>
        <fullName evidence="5">DUF4890 domain-containing protein</fullName>
    </recommendedName>
</protein>
<evidence type="ECO:0008006" key="5">
    <source>
        <dbReference type="Google" id="ProtNLM"/>
    </source>
</evidence>
<feature type="region of interest" description="Disordered" evidence="1">
    <location>
        <begin position="17"/>
        <end position="51"/>
    </location>
</feature>
<dbReference type="Proteomes" id="UP000813018">
    <property type="component" value="Unassembled WGS sequence"/>
</dbReference>
<keyword evidence="2" id="KW-0732">Signal</keyword>
<reference evidence="3 4" key="1">
    <citation type="journal article" date="2016" name="Int. J. Syst. Evol. Microbiol.">
        <title>Pontibacter aydingkolensis sp. nov., isolated from soil of a salt lake.</title>
        <authorList>
            <person name="Osman G."/>
            <person name="Zhang T."/>
            <person name="Lou K."/>
            <person name="Gao Y."/>
            <person name="Chang W."/>
            <person name="Lin Q."/>
            <person name="Yang H.M."/>
            <person name="Huo X.D."/>
            <person name="Wang N."/>
        </authorList>
    </citation>
    <scope>NUCLEOTIDE SEQUENCE [LARGE SCALE GENOMIC DNA]</scope>
    <source>
        <strain evidence="3 4">KACC 19255</strain>
    </source>
</reference>